<dbReference type="EMBL" id="QNQT01000001">
    <property type="protein sequence ID" value="RDU38653.1"/>
    <property type="molecule type" value="Genomic_DNA"/>
</dbReference>
<evidence type="ECO:0000256" key="6">
    <source>
        <dbReference type="ARBA" id="ARBA00023136"/>
    </source>
</evidence>
<dbReference type="Proteomes" id="UP000257144">
    <property type="component" value="Unassembled WGS sequence"/>
</dbReference>
<gene>
    <name evidence="9" type="ORF">DRW41_03570</name>
</gene>
<feature type="transmembrane region" description="Helical" evidence="7">
    <location>
        <begin position="135"/>
        <end position="152"/>
    </location>
</feature>
<feature type="transmembrane region" description="Helical" evidence="7">
    <location>
        <begin position="172"/>
        <end position="194"/>
    </location>
</feature>
<keyword evidence="2" id="KW-0813">Transport</keyword>
<feature type="transmembrane region" description="Helical" evidence="7">
    <location>
        <begin position="77"/>
        <end position="95"/>
    </location>
</feature>
<feature type="transmembrane region" description="Helical" evidence="7">
    <location>
        <begin position="286"/>
        <end position="302"/>
    </location>
</feature>
<evidence type="ECO:0000313" key="9">
    <source>
        <dbReference type="EMBL" id="RDU38653.1"/>
    </source>
</evidence>
<dbReference type="Gene3D" id="1.20.1250.20">
    <property type="entry name" value="MFS general substrate transporter like domains"/>
    <property type="match status" value="1"/>
</dbReference>
<evidence type="ECO:0000256" key="4">
    <source>
        <dbReference type="ARBA" id="ARBA00022692"/>
    </source>
</evidence>
<keyword evidence="5 7" id="KW-1133">Transmembrane helix</keyword>
<evidence type="ECO:0000259" key="8">
    <source>
        <dbReference type="PROSITE" id="PS50850"/>
    </source>
</evidence>
<sequence>MYYFYKEKFQVSVRYILLWNILFCLGLSVYTVLFNLYLNEVYSIRTIGSLVGISYLFYGAFSIVSGMLSDMIGPRRVLLLGIIILSGGIFGSVSAQSMMSLYLFTVVTGVGQALTNVMFVPLLTEHSNSEGRAKLFSIAYGTGNLFMFLGTFRAGASADFFKKYYSLPPVIIFKLVLFSAAAIIFISIIPLLAIKREKIGNKPKGTEATVGQKRKATSPHMWIYGLVKLFEGTGVGLTLPFINLFLLARFALSAGTISFIFSSATLFTVVMIFVNPFITRRVGENRIILMYQAVAIPCLLVLGLSTNMWITVAVIICFRALFYAMMPIQSKILMERIPATSRGLTNSIGFMASTVGIGAAGFASMRIVSHLGEGMGYLSLCILSGTLISVSVGIFFKMSRPKKEKENSVPALVS</sequence>
<keyword evidence="10" id="KW-1185">Reference proteome</keyword>
<feature type="transmembrane region" description="Helical" evidence="7">
    <location>
        <begin position="222"/>
        <end position="246"/>
    </location>
</feature>
<dbReference type="GO" id="GO:0005886">
    <property type="term" value="C:plasma membrane"/>
    <property type="evidence" value="ECO:0007669"/>
    <property type="project" value="UniProtKB-SubCell"/>
</dbReference>
<dbReference type="AlphaFoldDB" id="A0A3D8GW17"/>
<comment type="subcellular location">
    <subcellularLocation>
        <location evidence="1">Cell membrane</location>
        <topology evidence="1">Multi-pass membrane protein</topology>
    </subcellularLocation>
</comment>
<organism evidence="9 10">
    <name type="scientific">Neobacillus piezotolerans</name>
    <dbReference type="NCBI Taxonomy" id="2259171"/>
    <lineage>
        <taxon>Bacteria</taxon>
        <taxon>Bacillati</taxon>
        <taxon>Bacillota</taxon>
        <taxon>Bacilli</taxon>
        <taxon>Bacillales</taxon>
        <taxon>Bacillaceae</taxon>
        <taxon>Neobacillus</taxon>
    </lineage>
</organism>
<reference evidence="9 10" key="1">
    <citation type="submission" date="2018-07" db="EMBL/GenBank/DDBJ databases">
        <title>Bacillus sp. YLB-04 draft genome sequence.</title>
        <authorList>
            <person name="Yu L."/>
            <person name="Tang X."/>
        </authorList>
    </citation>
    <scope>NUCLEOTIDE SEQUENCE [LARGE SCALE GENOMIC DNA]</scope>
    <source>
        <strain evidence="9 10">YLB-04</strain>
    </source>
</reference>
<keyword evidence="6 7" id="KW-0472">Membrane</keyword>
<dbReference type="OrthoDB" id="2860858at2"/>
<dbReference type="GO" id="GO:0022857">
    <property type="term" value="F:transmembrane transporter activity"/>
    <property type="evidence" value="ECO:0007669"/>
    <property type="project" value="InterPro"/>
</dbReference>
<evidence type="ECO:0000256" key="3">
    <source>
        <dbReference type="ARBA" id="ARBA00022475"/>
    </source>
</evidence>
<evidence type="ECO:0000313" key="10">
    <source>
        <dbReference type="Proteomes" id="UP000257144"/>
    </source>
</evidence>
<feature type="transmembrane region" description="Helical" evidence="7">
    <location>
        <begin position="308"/>
        <end position="326"/>
    </location>
</feature>
<feature type="transmembrane region" description="Helical" evidence="7">
    <location>
        <begin position="374"/>
        <end position="396"/>
    </location>
</feature>
<evidence type="ECO:0000256" key="5">
    <source>
        <dbReference type="ARBA" id="ARBA00022989"/>
    </source>
</evidence>
<dbReference type="PROSITE" id="PS50850">
    <property type="entry name" value="MFS"/>
    <property type="match status" value="1"/>
</dbReference>
<feature type="transmembrane region" description="Helical" evidence="7">
    <location>
        <begin position="101"/>
        <end position="123"/>
    </location>
</feature>
<dbReference type="InterPro" id="IPR011701">
    <property type="entry name" value="MFS"/>
</dbReference>
<keyword evidence="3" id="KW-1003">Cell membrane</keyword>
<comment type="caution">
    <text evidence="9">The sequence shown here is derived from an EMBL/GenBank/DDBJ whole genome shotgun (WGS) entry which is preliminary data.</text>
</comment>
<feature type="transmembrane region" description="Helical" evidence="7">
    <location>
        <begin position="44"/>
        <end position="65"/>
    </location>
</feature>
<dbReference type="PANTHER" id="PTHR23517:SF2">
    <property type="entry name" value="MULTIDRUG RESISTANCE PROTEIN MDTH"/>
    <property type="match status" value="1"/>
</dbReference>
<dbReference type="SUPFAM" id="SSF103473">
    <property type="entry name" value="MFS general substrate transporter"/>
    <property type="match status" value="1"/>
</dbReference>
<protein>
    <recommendedName>
        <fullName evidence="8">Major facilitator superfamily (MFS) profile domain-containing protein</fullName>
    </recommendedName>
</protein>
<evidence type="ECO:0000256" key="1">
    <source>
        <dbReference type="ARBA" id="ARBA00004651"/>
    </source>
</evidence>
<keyword evidence="4 7" id="KW-0812">Transmembrane</keyword>
<evidence type="ECO:0000256" key="2">
    <source>
        <dbReference type="ARBA" id="ARBA00022448"/>
    </source>
</evidence>
<proteinExistence type="predicted"/>
<evidence type="ECO:0000256" key="7">
    <source>
        <dbReference type="SAM" id="Phobius"/>
    </source>
</evidence>
<dbReference type="InterPro" id="IPR036259">
    <property type="entry name" value="MFS_trans_sf"/>
</dbReference>
<dbReference type="PANTHER" id="PTHR23517">
    <property type="entry name" value="RESISTANCE PROTEIN MDTM, PUTATIVE-RELATED-RELATED"/>
    <property type="match status" value="1"/>
</dbReference>
<accession>A0A3D8GW17</accession>
<name>A0A3D8GW17_9BACI</name>
<dbReference type="InterPro" id="IPR050171">
    <property type="entry name" value="MFS_Transporters"/>
</dbReference>
<feature type="domain" description="Major facilitator superfamily (MFS) profile" evidence="8">
    <location>
        <begin position="12"/>
        <end position="402"/>
    </location>
</feature>
<feature type="transmembrane region" description="Helical" evidence="7">
    <location>
        <begin position="347"/>
        <end position="368"/>
    </location>
</feature>
<feature type="transmembrane region" description="Helical" evidence="7">
    <location>
        <begin position="252"/>
        <end position="274"/>
    </location>
</feature>
<dbReference type="Pfam" id="PF07690">
    <property type="entry name" value="MFS_1"/>
    <property type="match status" value="1"/>
</dbReference>
<feature type="transmembrane region" description="Helical" evidence="7">
    <location>
        <begin position="12"/>
        <end position="38"/>
    </location>
</feature>
<dbReference type="InterPro" id="IPR020846">
    <property type="entry name" value="MFS_dom"/>
</dbReference>